<dbReference type="PANTHER" id="PTHR24421:SF10">
    <property type="entry name" value="NITRATE_NITRITE SENSOR PROTEIN NARQ"/>
    <property type="match status" value="1"/>
</dbReference>
<reference evidence="12" key="1">
    <citation type="submission" date="2024-06" db="EMBL/GenBank/DDBJ databases">
        <title>Biodegradation of dimethachlon by Arthrobacter sp. K5: mechanistic insights and ecological implications.</title>
        <authorList>
            <person name="Hu S."/>
            <person name="Lu P."/>
        </authorList>
    </citation>
    <scope>NUCLEOTIDE SEQUENCE</scope>
    <source>
        <strain evidence="12">K5</strain>
    </source>
</reference>
<accession>A0AAU8ERX2</accession>
<dbReference type="GO" id="GO:0005524">
    <property type="term" value="F:ATP binding"/>
    <property type="evidence" value="ECO:0007669"/>
    <property type="project" value="UniProtKB-KW"/>
</dbReference>
<keyword evidence="10" id="KW-1133">Transmembrane helix</keyword>
<evidence type="ECO:0000256" key="6">
    <source>
        <dbReference type="ARBA" id="ARBA00022777"/>
    </source>
</evidence>
<evidence type="ECO:0000256" key="2">
    <source>
        <dbReference type="ARBA" id="ARBA00012438"/>
    </source>
</evidence>
<evidence type="ECO:0000259" key="11">
    <source>
        <dbReference type="SMART" id="SM00387"/>
    </source>
</evidence>
<dbReference type="EC" id="2.7.13.3" evidence="2"/>
<feature type="transmembrane region" description="Helical" evidence="10">
    <location>
        <begin position="230"/>
        <end position="251"/>
    </location>
</feature>
<comment type="catalytic activity">
    <reaction evidence="1">
        <text>ATP + protein L-histidine = ADP + protein N-phospho-L-histidine.</text>
        <dbReference type="EC" id="2.7.13.3"/>
    </reaction>
</comment>
<feature type="domain" description="Histidine kinase/HSP90-like ATPase" evidence="11">
    <location>
        <begin position="515"/>
        <end position="605"/>
    </location>
</feature>
<feature type="transmembrane region" description="Helical" evidence="10">
    <location>
        <begin position="263"/>
        <end position="281"/>
    </location>
</feature>
<sequence length="612" mass="66110">MTPRQLICVLGVTAGVLVLVLASVDWSPTALQDPARTIGLNAQGVVRWGENPNRAPFSALELMLFIGVGLAFVVAGITAWRSRPTRNPGVLLCAAGWLWLAAGIRRSSDPLAFTLGVTLTLMYQPPLLHLALSFPLGVLRTRAEKAAVGFFFGSWLVASVLGWAFFDPRLHVAVGESTSRNLLLLWDSAEMMTTLGNAIRTFQIAVGVAIVMVLVGRWRRGTKAYRSSFLPLWLAVIIKTAATVWVSLAVIQLSGSLSIEALLWQYPATAIVPLAVLFGLWRYRFARGTLGDLMVEVGSAPMSDRLVAALRRSVHDPTLTLLRWLPDKASFVDTAGVPQPLPDGSNGRASMVLERHGTPVGALVFDGALQDQPQLLAAVRSATSLALENQQMEQQLREQLVEVRRSRERIVTAGDSRRRQLERDLHDGAQQRLVAVSMELARAKRATDPRELRSLVEQARVELSDALNELRELARGVYPPSLQERGLAGSITALAERSALPLVLDVRSCSGLPAHVELAAYFICVEAVTNATKYAEASSVRVCIDANERELRMEIVDDGIGGAQPGPDGGLLGVADRAAALGGTLSIDSPDGGGTTIRTILPFSTDPERDLL</sequence>
<dbReference type="GO" id="GO:0000155">
    <property type="term" value="F:phosphorelay sensor kinase activity"/>
    <property type="evidence" value="ECO:0007669"/>
    <property type="project" value="InterPro"/>
</dbReference>
<dbReference type="GO" id="GO:0046983">
    <property type="term" value="F:protein dimerization activity"/>
    <property type="evidence" value="ECO:0007669"/>
    <property type="project" value="InterPro"/>
</dbReference>
<keyword evidence="3" id="KW-0597">Phosphoprotein</keyword>
<evidence type="ECO:0000256" key="10">
    <source>
        <dbReference type="SAM" id="Phobius"/>
    </source>
</evidence>
<evidence type="ECO:0000256" key="8">
    <source>
        <dbReference type="ARBA" id="ARBA00023012"/>
    </source>
</evidence>
<organism evidence="12">
    <name type="scientific">Arthrobacter sp. K5</name>
    <dbReference type="NCBI Taxonomy" id="2839623"/>
    <lineage>
        <taxon>Bacteria</taxon>
        <taxon>Bacillati</taxon>
        <taxon>Actinomycetota</taxon>
        <taxon>Actinomycetes</taxon>
        <taxon>Micrococcales</taxon>
        <taxon>Micrococcaceae</taxon>
        <taxon>Arthrobacter</taxon>
    </lineage>
</organism>
<keyword evidence="7" id="KW-0067">ATP-binding</keyword>
<name>A0AAU8ERX2_9MICC</name>
<dbReference type="InterPro" id="IPR011712">
    <property type="entry name" value="Sig_transdc_His_kin_sub3_dim/P"/>
</dbReference>
<dbReference type="InterPro" id="IPR003594">
    <property type="entry name" value="HATPase_dom"/>
</dbReference>
<evidence type="ECO:0000256" key="5">
    <source>
        <dbReference type="ARBA" id="ARBA00022741"/>
    </source>
</evidence>
<dbReference type="PANTHER" id="PTHR24421">
    <property type="entry name" value="NITRATE/NITRITE SENSOR PROTEIN NARX-RELATED"/>
    <property type="match status" value="1"/>
</dbReference>
<evidence type="ECO:0000256" key="4">
    <source>
        <dbReference type="ARBA" id="ARBA00022679"/>
    </source>
</evidence>
<dbReference type="RefSeq" id="WP_353711954.1">
    <property type="nucleotide sequence ID" value="NZ_CP159279.1"/>
</dbReference>
<feature type="coiled-coil region" evidence="9">
    <location>
        <begin position="382"/>
        <end position="409"/>
    </location>
</feature>
<evidence type="ECO:0000256" key="9">
    <source>
        <dbReference type="SAM" id="Coils"/>
    </source>
</evidence>
<dbReference type="AlphaFoldDB" id="A0AAU8ERX2"/>
<keyword evidence="10" id="KW-0812">Transmembrane</keyword>
<dbReference type="Gene3D" id="3.30.565.10">
    <property type="entry name" value="Histidine kinase-like ATPase, C-terminal domain"/>
    <property type="match status" value="1"/>
</dbReference>
<feature type="transmembrane region" description="Helical" evidence="10">
    <location>
        <begin position="111"/>
        <end position="134"/>
    </location>
</feature>
<feature type="transmembrane region" description="Helical" evidence="10">
    <location>
        <begin position="146"/>
        <end position="166"/>
    </location>
</feature>
<feature type="transmembrane region" description="Helical" evidence="10">
    <location>
        <begin position="89"/>
        <end position="105"/>
    </location>
</feature>
<dbReference type="InterPro" id="IPR050482">
    <property type="entry name" value="Sensor_HK_TwoCompSys"/>
</dbReference>
<evidence type="ECO:0000256" key="3">
    <source>
        <dbReference type="ARBA" id="ARBA00022553"/>
    </source>
</evidence>
<keyword evidence="10" id="KW-0472">Membrane</keyword>
<protein>
    <recommendedName>
        <fullName evidence="2">histidine kinase</fullName>
        <ecNumber evidence="2">2.7.13.3</ecNumber>
    </recommendedName>
</protein>
<dbReference type="SMART" id="SM00387">
    <property type="entry name" value="HATPase_c"/>
    <property type="match status" value="1"/>
</dbReference>
<evidence type="ECO:0000256" key="1">
    <source>
        <dbReference type="ARBA" id="ARBA00000085"/>
    </source>
</evidence>
<dbReference type="CDD" id="cd16917">
    <property type="entry name" value="HATPase_UhpB-NarQ-NarX-like"/>
    <property type="match status" value="1"/>
</dbReference>
<keyword evidence="6 12" id="KW-0418">Kinase</keyword>
<dbReference type="Gene3D" id="1.20.5.1930">
    <property type="match status" value="1"/>
</dbReference>
<evidence type="ECO:0000313" key="12">
    <source>
        <dbReference type="EMBL" id="XCH11694.1"/>
    </source>
</evidence>
<evidence type="ECO:0000256" key="7">
    <source>
        <dbReference type="ARBA" id="ARBA00022840"/>
    </source>
</evidence>
<keyword evidence="9" id="KW-0175">Coiled coil</keyword>
<feature type="transmembrane region" description="Helical" evidence="10">
    <location>
        <begin position="57"/>
        <end position="77"/>
    </location>
</feature>
<proteinExistence type="predicted"/>
<dbReference type="EMBL" id="CP159279">
    <property type="protein sequence ID" value="XCH11694.1"/>
    <property type="molecule type" value="Genomic_DNA"/>
</dbReference>
<dbReference type="SUPFAM" id="SSF55874">
    <property type="entry name" value="ATPase domain of HSP90 chaperone/DNA topoisomerase II/histidine kinase"/>
    <property type="match status" value="1"/>
</dbReference>
<dbReference type="Pfam" id="PF07730">
    <property type="entry name" value="HisKA_3"/>
    <property type="match status" value="1"/>
</dbReference>
<feature type="transmembrane region" description="Helical" evidence="10">
    <location>
        <begin position="198"/>
        <end position="218"/>
    </location>
</feature>
<keyword evidence="4" id="KW-0808">Transferase</keyword>
<dbReference type="InterPro" id="IPR036890">
    <property type="entry name" value="HATPase_C_sf"/>
</dbReference>
<dbReference type="GO" id="GO:0016020">
    <property type="term" value="C:membrane"/>
    <property type="evidence" value="ECO:0007669"/>
    <property type="project" value="InterPro"/>
</dbReference>
<keyword evidence="8" id="KW-0902">Two-component regulatory system</keyword>
<dbReference type="Pfam" id="PF02518">
    <property type="entry name" value="HATPase_c"/>
    <property type="match status" value="1"/>
</dbReference>
<keyword evidence="5" id="KW-0547">Nucleotide-binding</keyword>
<gene>
    <name evidence="12" type="ORF">ABRP34_01375</name>
</gene>